<evidence type="ECO:0000313" key="11">
    <source>
        <dbReference type="Proteomes" id="UP000663828"/>
    </source>
</evidence>
<dbReference type="PANTHER" id="PTHR11211:SF40">
    <property type="entry name" value="MIRROR, ISOFORM C"/>
    <property type="match status" value="1"/>
</dbReference>
<feature type="compositionally biased region" description="Low complexity" evidence="7">
    <location>
        <begin position="241"/>
        <end position="258"/>
    </location>
</feature>
<dbReference type="InterPro" id="IPR008422">
    <property type="entry name" value="KN_HD"/>
</dbReference>
<evidence type="ECO:0000259" key="8">
    <source>
        <dbReference type="PROSITE" id="PS50071"/>
    </source>
</evidence>
<dbReference type="SMART" id="SM00389">
    <property type="entry name" value="HOX"/>
    <property type="match status" value="1"/>
</dbReference>
<evidence type="ECO:0000256" key="2">
    <source>
        <dbReference type="ARBA" id="ARBA00008446"/>
    </source>
</evidence>
<dbReference type="CDD" id="cd00086">
    <property type="entry name" value="homeodomain"/>
    <property type="match status" value="1"/>
</dbReference>
<dbReference type="OrthoDB" id="5399138at2759"/>
<dbReference type="Proteomes" id="UP000663828">
    <property type="component" value="Unassembled WGS sequence"/>
</dbReference>
<accession>A0A815IEX1</accession>
<dbReference type="EMBL" id="CAJNOR010000401">
    <property type="protein sequence ID" value="CAF0903468.1"/>
    <property type="molecule type" value="Genomic_DNA"/>
</dbReference>
<dbReference type="PROSITE" id="PS00027">
    <property type="entry name" value="HOMEOBOX_1"/>
    <property type="match status" value="1"/>
</dbReference>
<gene>
    <name evidence="10" type="ORF">EDS130_LOCUS34168</name>
    <name evidence="9" type="ORF">XAT740_LOCUS8149</name>
</gene>
<dbReference type="InterPro" id="IPR017970">
    <property type="entry name" value="Homeobox_CS"/>
</dbReference>
<name>A0A815IEX1_ADIRI</name>
<dbReference type="SUPFAM" id="SSF46689">
    <property type="entry name" value="Homeodomain-like"/>
    <property type="match status" value="1"/>
</dbReference>
<organism evidence="10 12">
    <name type="scientific">Adineta ricciae</name>
    <name type="common">Rotifer</name>
    <dbReference type="NCBI Taxonomy" id="249248"/>
    <lineage>
        <taxon>Eukaryota</taxon>
        <taxon>Metazoa</taxon>
        <taxon>Spiralia</taxon>
        <taxon>Gnathifera</taxon>
        <taxon>Rotifera</taxon>
        <taxon>Eurotatoria</taxon>
        <taxon>Bdelloidea</taxon>
        <taxon>Adinetida</taxon>
        <taxon>Adinetidae</taxon>
        <taxon>Adineta</taxon>
    </lineage>
</organism>
<dbReference type="GO" id="GO:0000978">
    <property type="term" value="F:RNA polymerase II cis-regulatory region sequence-specific DNA binding"/>
    <property type="evidence" value="ECO:0007669"/>
    <property type="project" value="TreeGrafter"/>
</dbReference>
<dbReference type="PANTHER" id="PTHR11211">
    <property type="entry name" value="IROQUOIS-CLASS HOMEODOMAIN PROTEIN IRX"/>
    <property type="match status" value="1"/>
</dbReference>
<evidence type="ECO:0000256" key="1">
    <source>
        <dbReference type="ARBA" id="ARBA00004123"/>
    </source>
</evidence>
<comment type="caution">
    <text evidence="10">The sequence shown here is derived from an EMBL/GenBank/DDBJ whole genome shotgun (WGS) entry which is preliminary data.</text>
</comment>
<evidence type="ECO:0000313" key="12">
    <source>
        <dbReference type="Proteomes" id="UP000663852"/>
    </source>
</evidence>
<feature type="region of interest" description="Disordered" evidence="7">
    <location>
        <begin position="226"/>
        <end position="274"/>
    </location>
</feature>
<evidence type="ECO:0000256" key="3">
    <source>
        <dbReference type="ARBA" id="ARBA00023125"/>
    </source>
</evidence>
<keyword evidence="5 6" id="KW-0539">Nucleus</keyword>
<dbReference type="Gene3D" id="1.10.10.60">
    <property type="entry name" value="Homeodomain-like"/>
    <property type="match status" value="1"/>
</dbReference>
<feature type="region of interest" description="Disordered" evidence="7">
    <location>
        <begin position="113"/>
        <end position="167"/>
    </location>
</feature>
<dbReference type="EMBL" id="CAJNOJ010000282">
    <property type="protein sequence ID" value="CAF1367228.1"/>
    <property type="molecule type" value="Genomic_DNA"/>
</dbReference>
<evidence type="ECO:0000256" key="6">
    <source>
        <dbReference type="PROSITE-ProRule" id="PRU00108"/>
    </source>
</evidence>
<feature type="compositionally biased region" description="Polar residues" evidence="7">
    <location>
        <begin position="148"/>
        <end position="164"/>
    </location>
</feature>
<feature type="compositionally biased region" description="Polar residues" evidence="7">
    <location>
        <begin position="226"/>
        <end position="236"/>
    </location>
</feature>
<keyword evidence="4 6" id="KW-0371">Homeobox</keyword>
<dbReference type="InterPro" id="IPR001356">
    <property type="entry name" value="HD"/>
</dbReference>
<keyword evidence="3 6" id="KW-0238">DNA-binding</keyword>
<dbReference type="GO" id="GO:0005634">
    <property type="term" value="C:nucleus"/>
    <property type="evidence" value="ECO:0007669"/>
    <property type="project" value="UniProtKB-SubCell"/>
</dbReference>
<dbReference type="FunFam" id="1.10.10.60:FF:000003">
    <property type="entry name" value="Iroquois-class homeobox protein IRX"/>
    <property type="match status" value="1"/>
</dbReference>
<dbReference type="GO" id="GO:0000981">
    <property type="term" value="F:DNA-binding transcription factor activity, RNA polymerase II-specific"/>
    <property type="evidence" value="ECO:0007669"/>
    <property type="project" value="InterPro"/>
</dbReference>
<evidence type="ECO:0000313" key="9">
    <source>
        <dbReference type="EMBL" id="CAF0903468.1"/>
    </source>
</evidence>
<comment type="similarity">
    <text evidence="2">Belongs to the TALE/IRO homeobox family.</text>
</comment>
<keyword evidence="11" id="KW-1185">Reference proteome</keyword>
<evidence type="ECO:0000313" key="10">
    <source>
        <dbReference type="EMBL" id="CAF1367228.1"/>
    </source>
</evidence>
<dbReference type="InterPro" id="IPR009057">
    <property type="entry name" value="Homeodomain-like_sf"/>
</dbReference>
<protein>
    <recommendedName>
        <fullName evidence="8">Homeobox domain-containing protein</fullName>
    </recommendedName>
</protein>
<dbReference type="PROSITE" id="PS50071">
    <property type="entry name" value="HOMEOBOX_2"/>
    <property type="match status" value="1"/>
</dbReference>
<evidence type="ECO:0000256" key="7">
    <source>
        <dbReference type="SAM" id="MobiDB-lite"/>
    </source>
</evidence>
<feature type="compositionally biased region" description="Low complexity" evidence="7">
    <location>
        <begin position="136"/>
        <end position="147"/>
    </location>
</feature>
<evidence type="ECO:0000256" key="4">
    <source>
        <dbReference type="ARBA" id="ARBA00023155"/>
    </source>
</evidence>
<feature type="DNA-binding region" description="Homeobox" evidence="6">
    <location>
        <begin position="56"/>
        <end position="113"/>
    </location>
</feature>
<dbReference type="Pfam" id="PF05920">
    <property type="entry name" value="Homeobox_KN"/>
    <property type="match status" value="1"/>
</dbReference>
<comment type="subcellular location">
    <subcellularLocation>
        <location evidence="1 6">Nucleus</location>
    </subcellularLocation>
</comment>
<feature type="domain" description="Homeobox" evidence="8">
    <location>
        <begin position="54"/>
        <end position="112"/>
    </location>
</feature>
<sequence>MVGLTSDCQSLVNSHPWRHPYSNPYVYDAATAVALVGYTPYTTGYSPHMDLAGRRKNATRETTATLKAWLYEHRKNPYPTKSEKVYLAIMTKMTLTQVSTWFANARRRLKKENKMTWSPRNRTTDDDDDRHEEESNSSQSDNQSNSSPIQTNQIPSTSTTTNIPRSFHYLSPPLTILQHHQIQQQNHSTDEKSVKRKFDGNCTDERKKRCGIWSLADMAETNNNKKTIDSTLNQTDEQIRSTSISSSSSSSSLSPTSSHQEKVQSIVGAFKPFK</sequence>
<reference evidence="10" key="1">
    <citation type="submission" date="2021-02" db="EMBL/GenBank/DDBJ databases">
        <authorList>
            <person name="Nowell W R."/>
        </authorList>
    </citation>
    <scope>NUCLEOTIDE SEQUENCE</scope>
</reference>
<evidence type="ECO:0000256" key="5">
    <source>
        <dbReference type="ARBA" id="ARBA00023242"/>
    </source>
</evidence>
<proteinExistence type="inferred from homology"/>
<dbReference type="AlphaFoldDB" id="A0A815IEX1"/>
<dbReference type="GO" id="GO:0048468">
    <property type="term" value="P:cell development"/>
    <property type="evidence" value="ECO:0007669"/>
    <property type="project" value="TreeGrafter"/>
</dbReference>
<dbReference type="GO" id="GO:0030182">
    <property type="term" value="P:neuron differentiation"/>
    <property type="evidence" value="ECO:0007669"/>
    <property type="project" value="TreeGrafter"/>
</dbReference>
<dbReference type="Proteomes" id="UP000663852">
    <property type="component" value="Unassembled WGS sequence"/>
</dbReference>